<organism evidence="1 2">
    <name type="scientific">Marinomonas phaeophyticola</name>
    <dbReference type="NCBI Taxonomy" id="3004091"/>
    <lineage>
        <taxon>Bacteria</taxon>
        <taxon>Pseudomonadati</taxon>
        <taxon>Pseudomonadota</taxon>
        <taxon>Gammaproteobacteria</taxon>
        <taxon>Oceanospirillales</taxon>
        <taxon>Oceanospirillaceae</taxon>
        <taxon>Marinomonas</taxon>
    </lineage>
</organism>
<reference evidence="1" key="1">
    <citation type="submission" date="2022-12" db="EMBL/GenBank/DDBJ databases">
        <title>Marinomonas 15G1-11 sp. nov, isolated from marine algae.</title>
        <authorList>
            <person name="Butt M."/>
            <person name="Choi D.G."/>
            <person name="Kim J.M."/>
            <person name="Lee J.K."/>
            <person name="Baek J.H."/>
            <person name="Jeon C.O."/>
        </authorList>
    </citation>
    <scope>NUCLEOTIDE SEQUENCE</scope>
    <source>
        <strain evidence="1">15G1-11</strain>
    </source>
</reference>
<dbReference type="EMBL" id="JAPUBN010000016">
    <property type="protein sequence ID" value="MCZ2722072.1"/>
    <property type="molecule type" value="Genomic_DNA"/>
</dbReference>
<dbReference type="RefSeq" id="WP_269125420.1">
    <property type="nucleotide sequence ID" value="NZ_JAPUBN010000016.1"/>
</dbReference>
<name>A0ABT4JVI8_9GAMM</name>
<evidence type="ECO:0000313" key="1">
    <source>
        <dbReference type="EMBL" id="MCZ2722072.1"/>
    </source>
</evidence>
<evidence type="ECO:0000313" key="2">
    <source>
        <dbReference type="Proteomes" id="UP001149719"/>
    </source>
</evidence>
<protein>
    <recommendedName>
        <fullName evidence="3">LysR substrate binding domain-containing protein</fullName>
    </recommendedName>
</protein>
<proteinExistence type="predicted"/>
<evidence type="ECO:0008006" key="3">
    <source>
        <dbReference type="Google" id="ProtNLM"/>
    </source>
</evidence>
<sequence>MGLAIQATINGQGIAMTDITLIHQELKENKLLLPFSTAVPTGYSFYLVAPDTNHQHPAFTDFNN</sequence>
<dbReference type="Gene3D" id="3.40.190.10">
    <property type="entry name" value="Periplasmic binding protein-like II"/>
    <property type="match status" value="2"/>
</dbReference>
<comment type="caution">
    <text evidence="1">The sequence shown here is derived from an EMBL/GenBank/DDBJ whole genome shotgun (WGS) entry which is preliminary data.</text>
</comment>
<dbReference type="Proteomes" id="UP001149719">
    <property type="component" value="Unassembled WGS sequence"/>
</dbReference>
<accession>A0ABT4JVI8</accession>
<keyword evidence="2" id="KW-1185">Reference proteome</keyword>
<dbReference type="SUPFAM" id="SSF53850">
    <property type="entry name" value="Periplasmic binding protein-like II"/>
    <property type="match status" value="1"/>
</dbReference>
<gene>
    <name evidence="1" type="ORF">O1D97_10520</name>
</gene>